<dbReference type="SMART" id="SM00953">
    <property type="entry name" value="RES"/>
    <property type="match status" value="1"/>
</dbReference>
<accession>A0A4R5L3A8</accession>
<evidence type="ECO:0000313" key="3">
    <source>
        <dbReference type="Proteomes" id="UP000295606"/>
    </source>
</evidence>
<dbReference type="AlphaFoldDB" id="A0A4R5L3A8"/>
<dbReference type="Pfam" id="PF08808">
    <property type="entry name" value="RES"/>
    <property type="match status" value="1"/>
</dbReference>
<proteinExistence type="predicted"/>
<organism evidence="2 3">
    <name type="scientific">Paraburkholderia guartelaensis</name>
    <dbReference type="NCBI Taxonomy" id="2546446"/>
    <lineage>
        <taxon>Bacteria</taxon>
        <taxon>Pseudomonadati</taxon>
        <taxon>Pseudomonadota</taxon>
        <taxon>Betaproteobacteria</taxon>
        <taxon>Burkholderiales</taxon>
        <taxon>Burkholderiaceae</taxon>
        <taxon>Paraburkholderia</taxon>
    </lineage>
</organism>
<comment type="caution">
    <text evidence="2">The sequence shown here is derived from an EMBL/GenBank/DDBJ whole genome shotgun (WGS) entry which is preliminary data.</text>
</comment>
<dbReference type="Proteomes" id="UP000295606">
    <property type="component" value="Unassembled WGS sequence"/>
</dbReference>
<protein>
    <submittedName>
        <fullName evidence="2">RES domain-containing protein</fullName>
    </submittedName>
</protein>
<sequence>MKGGATLWRIGTDTPGYTADDMSGAGAKITGGRWNRPGTPMLYTAGTIALACLETLVHLKVGDLPLNRYLISIEVPPAVWRKTESLVDPAKHVGWDALPAGMVSLELGEAWARSKASVLAVVPSVVVPRELNVLVNPEHPDISKLKVIKHEKWVYDHRLMKRA</sequence>
<name>A0A4R5L3A8_9BURK</name>
<feature type="domain" description="RES" evidence="1">
    <location>
        <begin position="21"/>
        <end position="149"/>
    </location>
</feature>
<gene>
    <name evidence="2" type="ORF">E1N52_38900</name>
</gene>
<dbReference type="OrthoDB" id="9789501at2"/>
<evidence type="ECO:0000313" key="2">
    <source>
        <dbReference type="EMBL" id="TDG02613.1"/>
    </source>
</evidence>
<dbReference type="EMBL" id="SMOD01000057">
    <property type="protein sequence ID" value="TDG02613.1"/>
    <property type="molecule type" value="Genomic_DNA"/>
</dbReference>
<reference evidence="2 3" key="1">
    <citation type="submission" date="2019-03" db="EMBL/GenBank/DDBJ databases">
        <title>Paraburkholderia sp. isolated from native Mimosa gymnas in Guartela State Park, Brazil.</title>
        <authorList>
            <person name="Paulitsch F."/>
            <person name="Hungria M."/>
            <person name="Delamuta J.R.M."/>
            <person name="Ribeiro R.A."/>
            <person name="Dall'Agnol R."/>
            <person name="Silva J.S.B."/>
        </authorList>
    </citation>
    <scope>NUCLEOTIDE SEQUENCE [LARGE SCALE GENOMIC DNA]</scope>
    <source>
        <strain evidence="2 3">CNPSo 3008</strain>
    </source>
</reference>
<dbReference type="RefSeq" id="WP_133189937.1">
    <property type="nucleotide sequence ID" value="NZ_SMOD01000057.1"/>
</dbReference>
<evidence type="ECO:0000259" key="1">
    <source>
        <dbReference type="SMART" id="SM00953"/>
    </source>
</evidence>
<dbReference type="InterPro" id="IPR014914">
    <property type="entry name" value="RES_dom"/>
</dbReference>